<evidence type="ECO:0000313" key="2">
    <source>
        <dbReference type="EMBL" id="JAD36414.1"/>
    </source>
</evidence>
<dbReference type="EMBL" id="GBRH01261481">
    <property type="protein sequence ID" value="JAD36414.1"/>
    <property type="molecule type" value="Transcribed_RNA"/>
</dbReference>
<feature type="region of interest" description="Disordered" evidence="1">
    <location>
        <begin position="75"/>
        <end position="100"/>
    </location>
</feature>
<reference evidence="2" key="1">
    <citation type="submission" date="2014-09" db="EMBL/GenBank/DDBJ databases">
        <authorList>
            <person name="Magalhaes I.L.F."/>
            <person name="Oliveira U."/>
            <person name="Santos F.R."/>
            <person name="Vidigal T.H.D.A."/>
            <person name="Brescovit A.D."/>
            <person name="Santos A.J."/>
        </authorList>
    </citation>
    <scope>NUCLEOTIDE SEQUENCE</scope>
    <source>
        <tissue evidence="2">Shoot tissue taken approximately 20 cm above the soil surface</tissue>
    </source>
</reference>
<evidence type="ECO:0000256" key="1">
    <source>
        <dbReference type="SAM" id="MobiDB-lite"/>
    </source>
</evidence>
<proteinExistence type="predicted"/>
<dbReference type="AlphaFoldDB" id="A0A0A8ZAH2"/>
<protein>
    <submittedName>
        <fullName evidence="2">Uncharacterized protein</fullName>
    </submittedName>
</protein>
<reference evidence="2" key="2">
    <citation type="journal article" date="2015" name="Data Brief">
        <title>Shoot transcriptome of the giant reed, Arundo donax.</title>
        <authorList>
            <person name="Barrero R.A."/>
            <person name="Guerrero F.D."/>
            <person name="Moolhuijzen P."/>
            <person name="Goolsby J.A."/>
            <person name="Tidwell J."/>
            <person name="Bellgard S.E."/>
            <person name="Bellgard M.I."/>
        </authorList>
    </citation>
    <scope>NUCLEOTIDE SEQUENCE</scope>
    <source>
        <tissue evidence="2">Shoot tissue taken approximately 20 cm above the soil surface</tissue>
    </source>
</reference>
<sequence length="100" mass="11253">MTMPVHTLVFDPALSPHYEVILIHLVPEEPSPSDGWDDEEEEEELPLEIDVPFYLDWLFSLPSGAAIADGGGVEVQQPVESSPPMYEDHEADYDPCRLME</sequence>
<name>A0A0A8ZAH2_ARUDO</name>
<feature type="compositionally biased region" description="Basic and acidic residues" evidence="1">
    <location>
        <begin position="86"/>
        <end position="100"/>
    </location>
</feature>
<accession>A0A0A8ZAH2</accession>
<organism evidence="2">
    <name type="scientific">Arundo donax</name>
    <name type="common">Giant reed</name>
    <name type="synonym">Donax arundinaceus</name>
    <dbReference type="NCBI Taxonomy" id="35708"/>
    <lineage>
        <taxon>Eukaryota</taxon>
        <taxon>Viridiplantae</taxon>
        <taxon>Streptophyta</taxon>
        <taxon>Embryophyta</taxon>
        <taxon>Tracheophyta</taxon>
        <taxon>Spermatophyta</taxon>
        <taxon>Magnoliopsida</taxon>
        <taxon>Liliopsida</taxon>
        <taxon>Poales</taxon>
        <taxon>Poaceae</taxon>
        <taxon>PACMAD clade</taxon>
        <taxon>Arundinoideae</taxon>
        <taxon>Arundineae</taxon>
        <taxon>Arundo</taxon>
    </lineage>
</organism>